<keyword evidence="4" id="KW-0540">Nuclease</keyword>
<keyword evidence="6" id="KW-0227">DNA damage</keyword>
<keyword evidence="7" id="KW-0378">Hydrolase</keyword>
<dbReference type="InterPro" id="IPR005135">
    <property type="entry name" value="Endo/exonuclease/phosphatase"/>
</dbReference>
<evidence type="ECO:0000256" key="8">
    <source>
        <dbReference type="ARBA" id="ARBA00022842"/>
    </source>
</evidence>
<accession>A0AAU9JR62</accession>
<dbReference type="InterPro" id="IPR051547">
    <property type="entry name" value="TDP2-like"/>
</dbReference>
<dbReference type="PANTHER" id="PTHR15822">
    <property type="entry name" value="TRAF AND TNF RECEPTOR-ASSOCIATED PROTEIN"/>
    <property type="match status" value="1"/>
</dbReference>
<evidence type="ECO:0000256" key="10">
    <source>
        <dbReference type="ARBA" id="ARBA00023242"/>
    </source>
</evidence>
<evidence type="ECO:0000259" key="11">
    <source>
        <dbReference type="Pfam" id="PF03372"/>
    </source>
</evidence>
<gene>
    <name evidence="12" type="ORF">BSTOLATCC_MIC44236</name>
</gene>
<dbReference type="Gene3D" id="3.60.10.10">
    <property type="entry name" value="Endonuclease/exonuclease/phosphatase"/>
    <property type="match status" value="1"/>
</dbReference>
<name>A0AAU9JR62_9CILI</name>
<protein>
    <recommendedName>
        <fullName evidence="11">Endonuclease/exonuclease/phosphatase domain-containing protein</fullName>
    </recommendedName>
</protein>
<comment type="subcellular location">
    <subcellularLocation>
        <location evidence="3">Nucleus</location>
        <location evidence="3">PML body</location>
    </subcellularLocation>
</comment>
<dbReference type="InterPro" id="IPR036691">
    <property type="entry name" value="Endo/exonu/phosph_ase_sf"/>
</dbReference>
<comment type="cofactor">
    <cofactor evidence="2">
        <name>Mg(2+)</name>
        <dbReference type="ChEBI" id="CHEBI:18420"/>
    </cofactor>
</comment>
<proteinExistence type="predicted"/>
<dbReference type="AlphaFoldDB" id="A0AAU9JR62"/>
<dbReference type="PANTHER" id="PTHR15822:SF4">
    <property type="entry name" value="TYROSYL-DNA PHOSPHODIESTERASE 2"/>
    <property type="match status" value="1"/>
</dbReference>
<dbReference type="GO" id="GO:0016787">
    <property type="term" value="F:hydrolase activity"/>
    <property type="evidence" value="ECO:0007669"/>
    <property type="project" value="UniProtKB-KW"/>
</dbReference>
<evidence type="ECO:0000256" key="5">
    <source>
        <dbReference type="ARBA" id="ARBA00022723"/>
    </source>
</evidence>
<dbReference type="GO" id="GO:0003677">
    <property type="term" value="F:DNA binding"/>
    <property type="evidence" value="ECO:0007669"/>
    <property type="project" value="InterPro"/>
</dbReference>
<evidence type="ECO:0000313" key="13">
    <source>
        <dbReference type="Proteomes" id="UP001162131"/>
    </source>
</evidence>
<evidence type="ECO:0000256" key="7">
    <source>
        <dbReference type="ARBA" id="ARBA00022801"/>
    </source>
</evidence>
<organism evidence="12 13">
    <name type="scientific">Blepharisma stoltei</name>
    <dbReference type="NCBI Taxonomy" id="1481888"/>
    <lineage>
        <taxon>Eukaryota</taxon>
        <taxon>Sar</taxon>
        <taxon>Alveolata</taxon>
        <taxon>Ciliophora</taxon>
        <taxon>Postciliodesmatophora</taxon>
        <taxon>Heterotrichea</taxon>
        <taxon>Heterotrichida</taxon>
        <taxon>Blepharismidae</taxon>
        <taxon>Blepharisma</taxon>
    </lineage>
</organism>
<reference evidence="12" key="1">
    <citation type="submission" date="2021-09" db="EMBL/GenBank/DDBJ databases">
        <authorList>
            <consortium name="AG Swart"/>
            <person name="Singh M."/>
            <person name="Singh A."/>
            <person name="Seah K."/>
            <person name="Emmerich C."/>
        </authorList>
    </citation>
    <scope>NUCLEOTIDE SEQUENCE</scope>
    <source>
        <strain evidence="12">ATCC30299</strain>
    </source>
</reference>
<sequence>MEILSTLKVILESRTYSIHNFQSFGYQKLYQSIAEFLEDSSPSFQLKCPYLNDWVLINDEDTLNTYIKHSVSPLVYVVYPDAPCVIRIETYNLAIFGMHANWDQRVHMIAQQIKQISPDILGLQEAKYDPFYGLSKSERALVEENEKIRFERHMMNDLMALLPEYPYSYWCDSMHYGDGSIEGISIVSRFPIIDIKATKLSSANDDGNQRSCVRGTINHPKKRIFFYNTHVTYGTNGQNTQAAEILQFMDSEKDRQIPQILVGDMNLYQHYQSPAHIFEGKLNASSPPTKLKDAWSIVRGNEEGFTHPSWNPQDRLDRIYYRNLEDPFICEISGYAESPTVWPSDHCTLYADFIISI</sequence>
<evidence type="ECO:0000256" key="6">
    <source>
        <dbReference type="ARBA" id="ARBA00022763"/>
    </source>
</evidence>
<evidence type="ECO:0000256" key="1">
    <source>
        <dbReference type="ARBA" id="ARBA00001936"/>
    </source>
</evidence>
<keyword evidence="13" id="KW-1185">Reference proteome</keyword>
<dbReference type="GO" id="GO:0004519">
    <property type="term" value="F:endonuclease activity"/>
    <property type="evidence" value="ECO:0007669"/>
    <property type="project" value="InterPro"/>
</dbReference>
<keyword evidence="10" id="KW-0539">Nucleus</keyword>
<dbReference type="Proteomes" id="UP001162131">
    <property type="component" value="Unassembled WGS sequence"/>
</dbReference>
<dbReference type="EMBL" id="CAJZBQ010000044">
    <property type="protein sequence ID" value="CAG9327605.1"/>
    <property type="molecule type" value="Genomic_DNA"/>
</dbReference>
<keyword evidence="9" id="KW-0234">DNA repair</keyword>
<feature type="domain" description="Endonuclease/exonuclease/phosphatase" evidence="11">
    <location>
        <begin position="100"/>
        <end position="346"/>
    </location>
</feature>
<comment type="cofactor">
    <cofactor evidence="1">
        <name>Mn(2+)</name>
        <dbReference type="ChEBI" id="CHEBI:29035"/>
    </cofactor>
</comment>
<dbReference type="SUPFAM" id="SSF56219">
    <property type="entry name" value="DNase I-like"/>
    <property type="match status" value="1"/>
</dbReference>
<evidence type="ECO:0000256" key="2">
    <source>
        <dbReference type="ARBA" id="ARBA00001946"/>
    </source>
</evidence>
<dbReference type="Pfam" id="PF03372">
    <property type="entry name" value="Exo_endo_phos"/>
    <property type="match status" value="1"/>
</dbReference>
<dbReference type="PROSITE" id="PS00726">
    <property type="entry name" value="AP_NUCLEASE_F1_1"/>
    <property type="match status" value="1"/>
</dbReference>
<evidence type="ECO:0000256" key="9">
    <source>
        <dbReference type="ARBA" id="ARBA00023204"/>
    </source>
</evidence>
<keyword evidence="5" id="KW-0479">Metal-binding</keyword>
<evidence type="ECO:0000256" key="4">
    <source>
        <dbReference type="ARBA" id="ARBA00022722"/>
    </source>
</evidence>
<dbReference type="InterPro" id="IPR020847">
    <property type="entry name" value="AP_endonuclease_F1_BS"/>
</dbReference>
<comment type="caution">
    <text evidence="12">The sequence shown here is derived from an EMBL/GenBank/DDBJ whole genome shotgun (WGS) entry which is preliminary data.</text>
</comment>
<dbReference type="GO" id="GO:0006281">
    <property type="term" value="P:DNA repair"/>
    <property type="evidence" value="ECO:0007669"/>
    <property type="project" value="UniProtKB-KW"/>
</dbReference>
<dbReference type="GO" id="GO:0046872">
    <property type="term" value="F:metal ion binding"/>
    <property type="evidence" value="ECO:0007669"/>
    <property type="project" value="UniProtKB-KW"/>
</dbReference>
<evidence type="ECO:0000256" key="3">
    <source>
        <dbReference type="ARBA" id="ARBA00004322"/>
    </source>
</evidence>
<keyword evidence="8" id="KW-0460">Magnesium</keyword>
<evidence type="ECO:0000313" key="12">
    <source>
        <dbReference type="EMBL" id="CAG9327605.1"/>
    </source>
</evidence>